<name>A0A0E9XR69_ANGAN</name>
<dbReference type="AlphaFoldDB" id="A0A0E9XR69"/>
<accession>A0A0E9XR69</accession>
<sequence>MPCNGFTPQILLNCIITLTLKYDITVDENLRICCHITKYLLFRFCINRYTINGFLDQISAFMEKQFLAQNVLKYYFLFITVIKIKHKSRK</sequence>
<proteinExistence type="predicted"/>
<dbReference type="EMBL" id="GBXM01003355">
    <property type="protein sequence ID" value="JAI05223.1"/>
    <property type="molecule type" value="Transcribed_RNA"/>
</dbReference>
<organism evidence="1">
    <name type="scientific">Anguilla anguilla</name>
    <name type="common">European freshwater eel</name>
    <name type="synonym">Muraena anguilla</name>
    <dbReference type="NCBI Taxonomy" id="7936"/>
    <lineage>
        <taxon>Eukaryota</taxon>
        <taxon>Metazoa</taxon>
        <taxon>Chordata</taxon>
        <taxon>Craniata</taxon>
        <taxon>Vertebrata</taxon>
        <taxon>Euteleostomi</taxon>
        <taxon>Actinopterygii</taxon>
        <taxon>Neopterygii</taxon>
        <taxon>Teleostei</taxon>
        <taxon>Anguilliformes</taxon>
        <taxon>Anguillidae</taxon>
        <taxon>Anguilla</taxon>
    </lineage>
</organism>
<protein>
    <submittedName>
        <fullName evidence="1">Uncharacterized protein</fullName>
    </submittedName>
</protein>
<reference evidence="1" key="1">
    <citation type="submission" date="2014-11" db="EMBL/GenBank/DDBJ databases">
        <authorList>
            <person name="Amaro Gonzalez C."/>
        </authorList>
    </citation>
    <scope>NUCLEOTIDE SEQUENCE</scope>
</reference>
<evidence type="ECO:0000313" key="1">
    <source>
        <dbReference type="EMBL" id="JAI05223.1"/>
    </source>
</evidence>
<reference evidence="1" key="2">
    <citation type="journal article" date="2015" name="Fish Shellfish Immunol.">
        <title>Early steps in the European eel (Anguilla anguilla)-Vibrio vulnificus interaction in the gills: Role of the RtxA13 toxin.</title>
        <authorList>
            <person name="Callol A."/>
            <person name="Pajuelo D."/>
            <person name="Ebbesson L."/>
            <person name="Teles M."/>
            <person name="MacKenzie S."/>
            <person name="Amaro C."/>
        </authorList>
    </citation>
    <scope>NUCLEOTIDE SEQUENCE</scope>
</reference>